<evidence type="ECO:0000259" key="1">
    <source>
        <dbReference type="Pfam" id="PF10047"/>
    </source>
</evidence>
<protein>
    <submittedName>
        <fullName evidence="2">DUF2281 domain-containing protein</fullName>
    </submittedName>
</protein>
<organism evidence="2 3">
    <name type="scientific">Candidatus Chloroploca mongolica</name>
    <dbReference type="NCBI Taxonomy" id="2528176"/>
    <lineage>
        <taxon>Bacteria</taxon>
        <taxon>Bacillati</taxon>
        <taxon>Chloroflexota</taxon>
        <taxon>Chloroflexia</taxon>
        <taxon>Chloroflexales</taxon>
        <taxon>Chloroflexineae</taxon>
        <taxon>Oscillochloridaceae</taxon>
        <taxon>Candidatus Chloroploca</taxon>
    </lineage>
</organism>
<proteinExistence type="predicted"/>
<reference evidence="2 3" key="1">
    <citation type="submission" date="2021-03" db="EMBL/GenBank/DDBJ databases">
        <authorList>
            <person name="Grouzdev D.S."/>
        </authorList>
    </citation>
    <scope>NUCLEOTIDE SEQUENCE [LARGE SCALE GENOMIC DNA]</scope>
    <source>
        <strain evidence="2 3">M50-1</strain>
    </source>
</reference>
<evidence type="ECO:0000313" key="2">
    <source>
        <dbReference type="EMBL" id="MBP1467829.1"/>
    </source>
</evidence>
<comment type="caution">
    <text evidence="2">The sequence shown here is derived from an EMBL/GenBank/DDBJ whole genome shotgun (WGS) entry which is preliminary data.</text>
</comment>
<dbReference type="EMBL" id="SIJK02000044">
    <property type="protein sequence ID" value="MBP1467829.1"/>
    <property type="molecule type" value="Genomic_DNA"/>
</dbReference>
<dbReference type="RefSeq" id="WP_135479993.1">
    <property type="nucleotide sequence ID" value="NZ_SIJK02000044.1"/>
</dbReference>
<name>A0ABS4DEF0_9CHLR</name>
<feature type="domain" description="DUF2281" evidence="1">
    <location>
        <begin position="6"/>
        <end position="34"/>
    </location>
</feature>
<dbReference type="InterPro" id="IPR018739">
    <property type="entry name" value="DUF2281"/>
</dbReference>
<dbReference type="Proteomes" id="UP001193081">
    <property type="component" value="Unassembled WGS sequence"/>
</dbReference>
<evidence type="ECO:0000313" key="3">
    <source>
        <dbReference type="Proteomes" id="UP001193081"/>
    </source>
</evidence>
<accession>A0ABS4DEF0</accession>
<keyword evidence="3" id="KW-1185">Reference proteome</keyword>
<sequence>MTVSEQIQQHLQKLPPSVQAEVLDFVEYLLAKASVREERAWSDGSLALAMHGMEDEATPHYTTADVKRRTPS</sequence>
<dbReference type="Pfam" id="PF10047">
    <property type="entry name" value="DUF2281"/>
    <property type="match status" value="1"/>
</dbReference>
<gene>
    <name evidence="2" type="ORF">EYB53_019090</name>
</gene>